<dbReference type="AlphaFoldDB" id="A0AAD4WSH5"/>
<dbReference type="Proteomes" id="UP001054821">
    <property type="component" value="Chromosome 1"/>
</dbReference>
<comment type="caution">
    <text evidence="4">The sequence shown here is derived from an EMBL/GenBank/DDBJ whole genome shotgun (WGS) entry which is preliminary data.</text>
</comment>
<evidence type="ECO:0000313" key="5">
    <source>
        <dbReference type="Proteomes" id="UP001054821"/>
    </source>
</evidence>
<evidence type="ECO:0000256" key="1">
    <source>
        <dbReference type="ARBA" id="ARBA00007626"/>
    </source>
</evidence>
<accession>A0AAD4WSH5</accession>
<keyword evidence="5" id="KW-1185">Reference proteome</keyword>
<protein>
    <recommendedName>
        <fullName evidence="6">Tetratricopeptide repeat-like superfamily protein</fullName>
    </recommendedName>
</protein>
<evidence type="ECO:0000256" key="3">
    <source>
        <dbReference type="PROSITE-ProRule" id="PRU00708"/>
    </source>
</evidence>
<comment type="similarity">
    <text evidence="1">Belongs to the PPR family. P subfamily.</text>
</comment>
<keyword evidence="2" id="KW-0677">Repeat</keyword>
<name>A0AAD4WSH5_PRUDU</name>
<gene>
    <name evidence="4" type="ORF">L3X38_001687</name>
</gene>
<dbReference type="PANTHER" id="PTHR47447:SF17">
    <property type="entry name" value="OS12G0638900 PROTEIN"/>
    <property type="match status" value="1"/>
</dbReference>
<dbReference type="PROSITE" id="PS51375">
    <property type="entry name" value="PPR"/>
    <property type="match status" value="1"/>
</dbReference>
<feature type="repeat" description="PPR" evidence="3">
    <location>
        <begin position="9"/>
        <end position="43"/>
    </location>
</feature>
<dbReference type="Pfam" id="PF01535">
    <property type="entry name" value="PPR"/>
    <property type="match status" value="1"/>
</dbReference>
<dbReference type="EMBL" id="JAJFAZ020000001">
    <property type="protein sequence ID" value="KAI5348800.1"/>
    <property type="molecule type" value="Genomic_DNA"/>
</dbReference>
<sequence>MQEEGLYPDPKIFVTVISRLGEQGKWNMIQKTFENMKRRGHKKSGTIYAALVDIYGQYGKFKDAEACISALKAEVKVLQLMEAGEIELNVIMLNVLMNAFGVAGFSPDVVMYTTLMKAYIRARRSLMEHAGCTPNRKARKMLQVALMVLQQRNCE</sequence>
<dbReference type="InterPro" id="IPR002885">
    <property type="entry name" value="PPR_rpt"/>
</dbReference>
<dbReference type="InterPro" id="IPR011990">
    <property type="entry name" value="TPR-like_helical_dom_sf"/>
</dbReference>
<organism evidence="4 5">
    <name type="scientific">Prunus dulcis</name>
    <name type="common">Almond</name>
    <name type="synonym">Amygdalus dulcis</name>
    <dbReference type="NCBI Taxonomy" id="3755"/>
    <lineage>
        <taxon>Eukaryota</taxon>
        <taxon>Viridiplantae</taxon>
        <taxon>Streptophyta</taxon>
        <taxon>Embryophyta</taxon>
        <taxon>Tracheophyta</taxon>
        <taxon>Spermatophyta</taxon>
        <taxon>Magnoliopsida</taxon>
        <taxon>eudicotyledons</taxon>
        <taxon>Gunneridae</taxon>
        <taxon>Pentapetalae</taxon>
        <taxon>rosids</taxon>
        <taxon>fabids</taxon>
        <taxon>Rosales</taxon>
        <taxon>Rosaceae</taxon>
        <taxon>Amygdaloideae</taxon>
        <taxon>Amygdaleae</taxon>
        <taxon>Prunus</taxon>
    </lineage>
</organism>
<dbReference type="PANTHER" id="PTHR47447">
    <property type="entry name" value="OS03G0856100 PROTEIN"/>
    <property type="match status" value="1"/>
</dbReference>
<proteinExistence type="inferred from homology"/>
<evidence type="ECO:0000313" key="4">
    <source>
        <dbReference type="EMBL" id="KAI5348800.1"/>
    </source>
</evidence>
<evidence type="ECO:0008006" key="6">
    <source>
        <dbReference type="Google" id="ProtNLM"/>
    </source>
</evidence>
<reference evidence="4 5" key="1">
    <citation type="journal article" date="2022" name="G3 (Bethesda)">
        <title>Whole-genome sequence and methylome profiling of the almond [Prunus dulcis (Mill.) D.A. Webb] cultivar 'Nonpareil'.</title>
        <authorList>
            <person name="D'Amico-Willman K.M."/>
            <person name="Ouma W.Z."/>
            <person name="Meulia T."/>
            <person name="Sideli G.M."/>
            <person name="Gradziel T.M."/>
            <person name="Fresnedo-Ramirez J."/>
        </authorList>
    </citation>
    <scope>NUCLEOTIDE SEQUENCE [LARGE SCALE GENOMIC DNA]</scope>
    <source>
        <strain evidence="4">Clone GOH B32 T37-40</strain>
    </source>
</reference>
<dbReference type="Gene3D" id="1.25.40.10">
    <property type="entry name" value="Tetratricopeptide repeat domain"/>
    <property type="match status" value="1"/>
</dbReference>
<evidence type="ECO:0000256" key="2">
    <source>
        <dbReference type="ARBA" id="ARBA00022737"/>
    </source>
</evidence>